<proteinExistence type="predicted"/>
<dbReference type="CDD" id="cd07397">
    <property type="entry name" value="MPP_NostocDevT-like"/>
    <property type="match status" value="1"/>
</dbReference>
<dbReference type="Proteomes" id="UP001056708">
    <property type="component" value="Chromosome"/>
</dbReference>
<dbReference type="RefSeq" id="WP_252664267.1">
    <property type="nucleotide sequence ID" value="NZ_CP098611.1"/>
</dbReference>
<evidence type="ECO:0000313" key="3">
    <source>
        <dbReference type="Proteomes" id="UP001056708"/>
    </source>
</evidence>
<dbReference type="SUPFAM" id="SSF56300">
    <property type="entry name" value="Metallo-dependent phosphatases"/>
    <property type="match status" value="1"/>
</dbReference>
<dbReference type="Pfam" id="PF00149">
    <property type="entry name" value="Metallophos"/>
    <property type="match status" value="1"/>
</dbReference>
<organism evidence="2 3">
    <name type="scientific">Phormidium yuhuli AB48</name>
    <dbReference type="NCBI Taxonomy" id="2940671"/>
    <lineage>
        <taxon>Bacteria</taxon>
        <taxon>Bacillati</taxon>
        <taxon>Cyanobacteriota</taxon>
        <taxon>Cyanophyceae</taxon>
        <taxon>Oscillatoriophycideae</taxon>
        <taxon>Oscillatoriales</taxon>
        <taxon>Oscillatoriaceae</taxon>
        <taxon>Phormidium</taxon>
        <taxon>Phormidium yuhuli</taxon>
    </lineage>
</organism>
<sequence length="295" mass="32929">MRRLRIAAVGDVHDQWDERDNAILQGWNLDLVLFVGDFGNESLTVVDCVSRLSLPKAVVLGNHDAWYTATPWGRKKCPYDRRQDDRFQRQLQMLGGDRVGYGVRDYPELEVSVVGGRPCSWGGSTWNLQDFYQSQFGVGSLQESGDRITAAMTAATQPLRVVLAHNGPFGLGDAPESPCGRDWNPIGSDYGDPDLTAAIRASQEAGQPPVLVVFGHMHHGLRHTKRRLRQAFAQDEWGTVYLNVASVPRIVGKGDEMRRNFTLITLEGETVTEADLVWTDNQGRIDRSSSYFKPL</sequence>
<dbReference type="PANTHER" id="PTHR35769">
    <property type="entry name" value="CALCINEURIN-LIKE METALLO-PHOSPHOESTERASE SUPERFAMILY PROTEIN"/>
    <property type="match status" value="1"/>
</dbReference>
<dbReference type="InterPro" id="IPR027629">
    <property type="entry name" value="DevT-like"/>
</dbReference>
<accession>A0ABY5ATV3</accession>
<reference evidence="2" key="1">
    <citation type="submission" date="2022-06" db="EMBL/GenBank/DDBJ databases">
        <title>Genome sequence of Phormidium yuhuli AB48 isolated from an industrial photobioreactor environment.</title>
        <authorList>
            <person name="Qiu Y."/>
            <person name="Noonan A.J.C."/>
            <person name="Dofher K."/>
            <person name="Koch M."/>
            <person name="Kieft B."/>
            <person name="Lin X."/>
            <person name="Ziels R.M."/>
            <person name="Hallam S.J."/>
        </authorList>
    </citation>
    <scope>NUCLEOTIDE SEQUENCE</scope>
    <source>
        <strain evidence="2">AB48</strain>
    </source>
</reference>
<dbReference type="Gene3D" id="3.60.21.10">
    <property type="match status" value="1"/>
</dbReference>
<dbReference type="EMBL" id="CP098611">
    <property type="protein sequence ID" value="USR92196.1"/>
    <property type="molecule type" value="Genomic_DNA"/>
</dbReference>
<dbReference type="InterPro" id="IPR004843">
    <property type="entry name" value="Calcineurin-like_PHP"/>
</dbReference>
<gene>
    <name evidence="2" type="ORF">NEA10_05590</name>
</gene>
<dbReference type="PANTHER" id="PTHR35769:SF2">
    <property type="entry name" value="CALCINEURIN-LIKE METALLO-PHOSPHOESTERASE SUPERFAMILY PROTEIN"/>
    <property type="match status" value="1"/>
</dbReference>
<evidence type="ECO:0000259" key="1">
    <source>
        <dbReference type="Pfam" id="PF00149"/>
    </source>
</evidence>
<keyword evidence="3" id="KW-1185">Reference proteome</keyword>
<dbReference type="NCBIfam" id="TIGR04168">
    <property type="entry name" value="TIGR04168 family protein"/>
    <property type="match status" value="1"/>
</dbReference>
<feature type="domain" description="Calcineurin-like phosphoesterase" evidence="1">
    <location>
        <begin position="4"/>
        <end position="219"/>
    </location>
</feature>
<evidence type="ECO:0000313" key="2">
    <source>
        <dbReference type="EMBL" id="USR92196.1"/>
    </source>
</evidence>
<dbReference type="InterPro" id="IPR029052">
    <property type="entry name" value="Metallo-depent_PP-like"/>
</dbReference>
<protein>
    <submittedName>
        <fullName evidence="2">TIGR04168 family protein</fullName>
    </submittedName>
</protein>
<name>A0ABY5ATV3_9CYAN</name>